<name>A0ABP6SWZ4_9ACTN</name>
<evidence type="ECO:0000313" key="2">
    <source>
        <dbReference type="Proteomes" id="UP001501676"/>
    </source>
</evidence>
<organism evidence="1 2">
    <name type="scientific">Cryptosporangium minutisporangium</name>
    <dbReference type="NCBI Taxonomy" id="113569"/>
    <lineage>
        <taxon>Bacteria</taxon>
        <taxon>Bacillati</taxon>
        <taxon>Actinomycetota</taxon>
        <taxon>Actinomycetes</taxon>
        <taxon>Cryptosporangiales</taxon>
        <taxon>Cryptosporangiaceae</taxon>
        <taxon>Cryptosporangium</taxon>
    </lineage>
</organism>
<accession>A0ABP6SWZ4</accession>
<dbReference type="EMBL" id="BAAAYN010000017">
    <property type="protein sequence ID" value="GAA3386874.1"/>
    <property type="molecule type" value="Genomic_DNA"/>
</dbReference>
<reference evidence="2" key="1">
    <citation type="journal article" date="2019" name="Int. J. Syst. Evol. Microbiol.">
        <title>The Global Catalogue of Microorganisms (GCM) 10K type strain sequencing project: providing services to taxonomists for standard genome sequencing and annotation.</title>
        <authorList>
            <consortium name="The Broad Institute Genomics Platform"/>
            <consortium name="The Broad Institute Genome Sequencing Center for Infectious Disease"/>
            <person name="Wu L."/>
            <person name="Ma J."/>
        </authorList>
    </citation>
    <scope>NUCLEOTIDE SEQUENCE [LARGE SCALE GENOMIC DNA]</scope>
    <source>
        <strain evidence="2">JCM 9458</strain>
    </source>
</reference>
<gene>
    <name evidence="1" type="ORF">GCM10020369_27210</name>
</gene>
<proteinExistence type="predicted"/>
<protein>
    <submittedName>
        <fullName evidence="1">Uncharacterized protein</fullName>
    </submittedName>
</protein>
<comment type="caution">
    <text evidence="1">The sequence shown here is derived from an EMBL/GenBank/DDBJ whole genome shotgun (WGS) entry which is preliminary data.</text>
</comment>
<keyword evidence="2" id="KW-1185">Reference proteome</keyword>
<dbReference type="Proteomes" id="UP001501676">
    <property type="component" value="Unassembled WGS sequence"/>
</dbReference>
<dbReference type="RefSeq" id="WP_345728417.1">
    <property type="nucleotide sequence ID" value="NZ_BAAAYN010000017.1"/>
</dbReference>
<evidence type="ECO:0000313" key="1">
    <source>
        <dbReference type="EMBL" id="GAA3386874.1"/>
    </source>
</evidence>
<sequence>MHYEWSRRHHAEAELRTNSADDEFVRRAREIEGYDPDTGEYLTR</sequence>